<dbReference type="PANTHER" id="PTHR31310:SF7">
    <property type="entry name" value="PA-PHOSPHATASE RELATED-FAMILY PROTEIN DDB_G0268928"/>
    <property type="match status" value="1"/>
</dbReference>
<comment type="subcellular location">
    <subcellularLocation>
        <location evidence="1">Membrane</location>
        <topology evidence="1">Multi-pass membrane protein</topology>
    </subcellularLocation>
</comment>
<organism evidence="7">
    <name type="scientific">uncultured Solirubrobacteraceae bacterium</name>
    <dbReference type="NCBI Taxonomy" id="1162706"/>
    <lineage>
        <taxon>Bacteria</taxon>
        <taxon>Bacillati</taxon>
        <taxon>Actinomycetota</taxon>
        <taxon>Thermoleophilia</taxon>
        <taxon>Solirubrobacterales</taxon>
        <taxon>Solirubrobacteraceae</taxon>
        <taxon>environmental samples</taxon>
    </lineage>
</organism>
<sequence>MLVAGPAVAAVSIFAALVATNAAGLPLRDPDHVAGRRLVLVLCLVAVLVALDVVVRAGRRTGTLRPTRAELRRVRRERWTLGRGVAVASALTSFYVSYLAYRNLKSVVPLLRPGELFDRQLAALDRMLFAGNDPAALLHTVLGTGLPTHVLSVAYLLFFAFIPATLALALVFSPNLQAGLFYATAQSINWLLGAASYFLLPALGPVYAEPAVFANLPPSGVTRLQDILLDQRLEFIRDPMAGTAQSIAAFSSLHVSIFFTAALVAHALGLGRSLRVGAWLLLGLTIAATIFLGWHYVVDDFGGLLLGAAAFALARALTGVDLRAARRPSTPAPSPA</sequence>
<dbReference type="AlphaFoldDB" id="A0A6J4RRW7"/>
<feature type="transmembrane region" description="Helical" evidence="5">
    <location>
        <begin position="38"/>
        <end position="58"/>
    </location>
</feature>
<evidence type="ECO:0000256" key="4">
    <source>
        <dbReference type="ARBA" id="ARBA00023136"/>
    </source>
</evidence>
<evidence type="ECO:0000313" key="7">
    <source>
        <dbReference type="EMBL" id="CAA9477577.1"/>
    </source>
</evidence>
<feature type="transmembrane region" description="Helical" evidence="5">
    <location>
        <begin position="153"/>
        <end position="172"/>
    </location>
</feature>
<dbReference type="InterPro" id="IPR026841">
    <property type="entry name" value="Aur1/Ipt1"/>
</dbReference>
<gene>
    <name evidence="7" type="ORF">AVDCRST_MAG53-426</name>
</gene>
<evidence type="ECO:0000256" key="2">
    <source>
        <dbReference type="ARBA" id="ARBA00022692"/>
    </source>
</evidence>
<feature type="domain" description="Inositolphosphotransferase Aur1/Ipt1" evidence="6">
    <location>
        <begin position="120"/>
        <end position="313"/>
    </location>
</feature>
<keyword evidence="3 5" id="KW-1133">Transmembrane helix</keyword>
<evidence type="ECO:0000256" key="3">
    <source>
        <dbReference type="ARBA" id="ARBA00022989"/>
    </source>
</evidence>
<name>A0A6J4RRW7_9ACTN</name>
<keyword evidence="4 5" id="KW-0472">Membrane</keyword>
<evidence type="ECO:0000259" key="6">
    <source>
        <dbReference type="Pfam" id="PF14378"/>
    </source>
</evidence>
<feature type="transmembrane region" description="Helical" evidence="5">
    <location>
        <begin position="301"/>
        <end position="318"/>
    </location>
</feature>
<reference evidence="7" key="1">
    <citation type="submission" date="2020-02" db="EMBL/GenBank/DDBJ databases">
        <authorList>
            <person name="Meier V. D."/>
        </authorList>
    </citation>
    <scope>NUCLEOTIDE SEQUENCE</scope>
    <source>
        <strain evidence="7">AVDCRST_MAG53</strain>
    </source>
</reference>
<dbReference type="PANTHER" id="PTHR31310">
    <property type="match status" value="1"/>
</dbReference>
<evidence type="ECO:0000256" key="1">
    <source>
        <dbReference type="ARBA" id="ARBA00004141"/>
    </source>
</evidence>
<feature type="transmembrane region" description="Helical" evidence="5">
    <location>
        <begin position="179"/>
        <end position="200"/>
    </location>
</feature>
<dbReference type="GO" id="GO:0016020">
    <property type="term" value="C:membrane"/>
    <property type="evidence" value="ECO:0007669"/>
    <property type="project" value="UniProtKB-SubCell"/>
</dbReference>
<proteinExistence type="predicted"/>
<feature type="transmembrane region" description="Helical" evidence="5">
    <location>
        <begin position="247"/>
        <end position="269"/>
    </location>
</feature>
<keyword evidence="2 5" id="KW-0812">Transmembrane</keyword>
<feature type="transmembrane region" description="Helical" evidence="5">
    <location>
        <begin position="79"/>
        <end position="101"/>
    </location>
</feature>
<evidence type="ECO:0000256" key="5">
    <source>
        <dbReference type="SAM" id="Phobius"/>
    </source>
</evidence>
<accession>A0A6J4RRW7</accession>
<dbReference type="Pfam" id="PF14378">
    <property type="entry name" value="PAP2_3"/>
    <property type="match status" value="1"/>
</dbReference>
<dbReference type="InterPro" id="IPR052185">
    <property type="entry name" value="IPC_Synthase-Related"/>
</dbReference>
<feature type="transmembrane region" description="Helical" evidence="5">
    <location>
        <begin position="276"/>
        <end position="295"/>
    </location>
</feature>
<dbReference type="EMBL" id="CADCVR010000017">
    <property type="protein sequence ID" value="CAA9477577.1"/>
    <property type="molecule type" value="Genomic_DNA"/>
</dbReference>
<protein>
    <recommendedName>
        <fullName evidence="6">Inositolphosphotransferase Aur1/Ipt1 domain-containing protein</fullName>
    </recommendedName>
</protein>